<feature type="transmembrane region" description="Helical" evidence="6">
    <location>
        <begin position="79"/>
        <end position="98"/>
    </location>
</feature>
<proteinExistence type="inferred from homology"/>
<dbReference type="AlphaFoldDB" id="A0A366XRK3"/>
<evidence type="ECO:0000256" key="4">
    <source>
        <dbReference type="ARBA" id="ARBA00022989"/>
    </source>
</evidence>
<comment type="similarity">
    <text evidence="2">Belongs to the GtrA family.</text>
</comment>
<evidence type="ECO:0000259" key="7">
    <source>
        <dbReference type="Pfam" id="PF04138"/>
    </source>
</evidence>
<keyword evidence="3 6" id="KW-0812">Transmembrane</keyword>
<dbReference type="RefSeq" id="WP_113806804.1">
    <property type="nucleotide sequence ID" value="NZ_QOCW01000016.1"/>
</dbReference>
<dbReference type="EMBL" id="QOCW01000016">
    <property type="protein sequence ID" value="RBW68762.1"/>
    <property type="molecule type" value="Genomic_DNA"/>
</dbReference>
<reference evidence="8 9" key="1">
    <citation type="submission" date="2018-07" db="EMBL/GenBank/DDBJ databases">
        <title>Lottiidibacillus patelloidae gen. nov., sp. nov., isolated from the intestinal tract of a marine limpet and the reclassification of B. taeanensis BH030017T, B. algicola KMM 3737T and B. hwajinpoensis SW-72T as genus Lottiidibacillus.</title>
        <authorList>
            <person name="Liu R."/>
            <person name="Huang Z."/>
        </authorList>
    </citation>
    <scope>NUCLEOTIDE SEQUENCE [LARGE SCALE GENOMIC DNA]</scope>
    <source>
        <strain evidence="8 9">BH030017</strain>
    </source>
</reference>
<comment type="subcellular location">
    <subcellularLocation>
        <location evidence="1">Membrane</location>
        <topology evidence="1">Multi-pass membrane protein</topology>
    </subcellularLocation>
</comment>
<feature type="transmembrane region" description="Helical" evidence="6">
    <location>
        <begin position="41"/>
        <end position="58"/>
    </location>
</feature>
<dbReference type="GO" id="GO:0000271">
    <property type="term" value="P:polysaccharide biosynthetic process"/>
    <property type="evidence" value="ECO:0007669"/>
    <property type="project" value="InterPro"/>
</dbReference>
<name>A0A366XRK3_9BACI</name>
<dbReference type="InterPro" id="IPR051401">
    <property type="entry name" value="GtrA_CellWall_Glycosyl"/>
</dbReference>
<keyword evidence="5 6" id="KW-0472">Membrane</keyword>
<evidence type="ECO:0000256" key="1">
    <source>
        <dbReference type="ARBA" id="ARBA00004141"/>
    </source>
</evidence>
<evidence type="ECO:0000256" key="2">
    <source>
        <dbReference type="ARBA" id="ARBA00009399"/>
    </source>
</evidence>
<dbReference type="PANTHER" id="PTHR38459:SF1">
    <property type="entry name" value="PROPHAGE BACTOPRENOL-LINKED GLUCOSE TRANSLOCASE HOMOLOG"/>
    <property type="match status" value="1"/>
</dbReference>
<keyword evidence="9" id="KW-1185">Reference proteome</keyword>
<dbReference type="PANTHER" id="PTHR38459">
    <property type="entry name" value="PROPHAGE BACTOPRENOL-LINKED GLUCOSE TRANSLOCASE HOMOLOG"/>
    <property type="match status" value="1"/>
</dbReference>
<organism evidence="8 9">
    <name type="scientific">Bacillus taeanensis</name>
    <dbReference type="NCBI Taxonomy" id="273032"/>
    <lineage>
        <taxon>Bacteria</taxon>
        <taxon>Bacillati</taxon>
        <taxon>Bacillota</taxon>
        <taxon>Bacilli</taxon>
        <taxon>Bacillales</taxon>
        <taxon>Bacillaceae</taxon>
        <taxon>Bacillus</taxon>
    </lineage>
</organism>
<keyword evidence="4 6" id="KW-1133">Transmembrane helix</keyword>
<dbReference type="Proteomes" id="UP000253314">
    <property type="component" value="Unassembled WGS sequence"/>
</dbReference>
<dbReference type="Pfam" id="PF04138">
    <property type="entry name" value="GtrA_DPMS_TM"/>
    <property type="match status" value="1"/>
</dbReference>
<evidence type="ECO:0000313" key="9">
    <source>
        <dbReference type="Proteomes" id="UP000253314"/>
    </source>
</evidence>
<evidence type="ECO:0000256" key="6">
    <source>
        <dbReference type="SAM" id="Phobius"/>
    </source>
</evidence>
<feature type="transmembrane region" description="Helical" evidence="6">
    <location>
        <begin position="12"/>
        <end position="35"/>
    </location>
</feature>
<dbReference type="InterPro" id="IPR007267">
    <property type="entry name" value="GtrA_DPMS_TM"/>
</dbReference>
<evidence type="ECO:0000256" key="5">
    <source>
        <dbReference type="ARBA" id="ARBA00023136"/>
    </source>
</evidence>
<dbReference type="OrthoDB" id="9812049at2"/>
<sequence>MINSKKMLMKFSTYSIVGIVSVAFYFLSIFIFVELFHQEPVLSSALAFLLMTLISYFLNKRFTFNSASSKKTFIKYLAVSGLAFVLNSTIMYAVVYIFSYHYSIGEIVTTLIIPLINFILNNYWTFKEK</sequence>
<evidence type="ECO:0000313" key="8">
    <source>
        <dbReference type="EMBL" id="RBW68762.1"/>
    </source>
</evidence>
<comment type="caution">
    <text evidence="8">The sequence shown here is derived from an EMBL/GenBank/DDBJ whole genome shotgun (WGS) entry which is preliminary data.</text>
</comment>
<dbReference type="GO" id="GO:0005886">
    <property type="term" value="C:plasma membrane"/>
    <property type="evidence" value="ECO:0007669"/>
    <property type="project" value="TreeGrafter"/>
</dbReference>
<gene>
    <name evidence="8" type="ORF">DS031_14545</name>
</gene>
<protein>
    <submittedName>
        <fullName evidence="8">GtrA family protein</fullName>
    </submittedName>
</protein>
<evidence type="ECO:0000256" key="3">
    <source>
        <dbReference type="ARBA" id="ARBA00022692"/>
    </source>
</evidence>
<feature type="transmembrane region" description="Helical" evidence="6">
    <location>
        <begin position="104"/>
        <end position="124"/>
    </location>
</feature>
<feature type="domain" description="GtrA/DPMS transmembrane" evidence="7">
    <location>
        <begin position="14"/>
        <end position="126"/>
    </location>
</feature>
<accession>A0A366XRK3</accession>